<name>A0A8J3AV05_9BURK</name>
<organism evidence="2 3">
    <name type="scientific">Oxalicibacterium solurbis</name>
    <dbReference type="NCBI Taxonomy" id="69280"/>
    <lineage>
        <taxon>Bacteria</taxon>
        <taxon>Pseudomonadati</taxon>
        <taxon>Pseudomonadota</taxon>
        <taxon>Betaproteobacteria</taxon>
        <taxon>Burkholderiales</taxon>
        <taxon>Oxalobacteraceae</taxon>
        <taxon>Oxalicibacterium</taxon>
    </lineage>
</organism>
<dbReference type="InterPro" id="IPR000253">
    <property type="entry name" value="FHA_dom"/>
</dbReference>
<evidence type="ECO:0000313" key="3">
    <source>
        <dbReference type="Proteomes" id="UP000627205"/>
    </source>
</evidence>
<dbReference type="Pfam" id="PF00498">
    <property type="entry name" value="FHA"/>
    <property type="match status" value="1"/>
</dbReference>
<comment type="caution">
    <text evidence="2">The sequence shown here is derived from an EMBL/GenBank/DDBJ whole genome shotgun (WGS) entry which is preliminary data.</text>
</comment>
<accession>A0A8J3AV05</accession>
<reference evidence="2" key="1">
    <citation type="journal article" date="2014" name="Int. J. Syst. Evol. Microbiol.">
        <title>Complete genome sequence of Corynebacterium casei LMG S-19264T (=DSM 44701T), isolated from a smear-ripened cheese.</title>
        <authorList>
            <consortium name="US DOE Joint Genome Institute (JGI-PGF)"/>
            <person name="Walter F."/>
            <person name="Albersmeier A."/>
            <person name="Kalinowski J."/>
            <person name="Ruckert C."/>
        </authorList>
    </citation>
    <scope>NUCLEOTIDE SEQUENCE</scope>
    <source>
        <strain evidence="2">CCM 7664</strain>
    </source>
</reference>
<dbReference type="Proteomes" id="UP000627205">
    <property type="component" value="Unassembled WGS sequence"/>
</dbReference>
<dbReference type="EMBL" id="BMDP01000002">
    <property type="protein sequence ID" value="GGI54144.1"/>
    <property type="molecule type" value="Genomic_DNA"/>
</dbReference>
<dbReference type="CDD" id="cd00060">
    <property type="entry name" value="FHA"/>
    <property type="match status" value="2"/>
</dbReference>
<dbReference type="PROSITE" id="PS50006">
    <property type="entry name" value="FHA_DOMAIN"/>
    <property type="match status" value="1"/>
</dbReference>
<proteinExistence type="predicted"/>
<protein>
    <recommendedName>
        <fullName evidence="1">FHA domain-containing protein</fullName>
    </recommendedName>
</protein>
<dbReference type="PANTHER" id="PTHR23308">
    <property type="entry name" value="NUCLEAR INHIBITOR OF PROTEIN PHOSPHATASE-1"/>
    <property type="match status" value="1"/>
</dbReference>
<dbReference type="AlphaFoldDB" id="A0A8J3AV05"/>
<keyword evidence="3" id="KW-1185">Reference proteome</keyword>
<dbReference type="InterPro" id="IPR050923">
    <property type="entry name" value="Cell_Proc_Reg/RNA_Proc"/>
</dbReference>
<feature type="domain" description="FHA" evidence="1">
    <location>
        <begin position="23"/>
        <end position="72"/>
    </location>
</feature>
<dbReference type="SMART" id="SM00240">
    <property type="entry name" value="FHA"/>
    <property type="match status" value="1"/>
</dbReference>
<evidence type="ECO:0000259" key="1">
    <source>
        <dbReference type="PROSITE" id="PS50006"/>
    </source>
</evidence>
<dbReference type="Gene3D" id="2.60.200.20">
    <property type="match status" value="1"/>
</dbReference>
<evidence type="ECO:0000313" key="2">
    <source>
        <dbReference type="EMBL" id="GGI54144.1"/>
    </source>
</evidence>
<dbReference type="InterPro" id="IPR008984">
    <property type="entry name" value="SMAD_FHA_dom_sf"/>
</dbReference>
<sequence>MATIILAKDGIDLQVFPLLKARTTIGRRTYNDIVIDAPGISGEHAVLVMSLDGVYFEDLDSTNGSQLNGQPVRKHFLHDGDVIELATHAIRYRAGEDMPVDVMPAKTDADSGDLRQTTVPAQQPVAGQSAAFIRILKGVGAGKDIPLLKTMTTVGRPGIQVAVLTKTPQGVSLTHVEGKVPALVNGQSIGNGTRMLASGDLIEMSGAEMVFLC</sequence>
<dbReference type="RefSeq" id="WP_188420234.1">
    <property type="nucleotide sequence ID" value="NZ_BMDP01000002.1"/>
</dbReference>
<gene>
    <name evidence="2" type="ORF">GCM10011430_13180</name>
</gene>
<reference evidence="2" key="2">
    <citation type="submission" date="2020-09" db="EMBL/GenBank/DDBJ databases">
        <authorList>
            <person name="Sun Q."/>
            <person name="Sedlacek I."/>
        </authorList>
    </citation>
    <scope>NUCLEOTIDE SEQUENCE</scope>
    <source>
        <strain evidence="2">CCM 7664</strain>
    </source>
</reference>
<dbReference type="SUPFAM" id="SSF49879">
    <property type="entry name" value="SMAD/FHA domain"/>
    <property type="match status" value="2"/>
</dbReference>